<dbReference type="Gene3D" id="2.120.10.30">
    <property type="entry name" value="TolB, C-terminal domain"/>
    <property type="match status" value="1"/>
</dbReference>
<dbReference type="Proteomes" id="UP001595816">
    <property type="component" value="Unassembled WGS sequence"/>
</dbReference>
<accession>A0ABV8LR78</accession>
<dbReference type="PROSITE" id="PS51257">
    <property type="entry name" value="PROKAR_LIPOPROTEIN"/>
    <property type="match status" value="1"/>
</dbReference>
<gene>
    <name evidence="3" type="ORF">ACFOZ4_21970</name>
</gene>
<comment type="caution">
    <text evidence="3">The sequence shown here is derived from an EMBL/GenBank/DDBJ whole genome shotgun (WGS) entry which is preliminary data.</text>
</comment>
<dbReference type="Pfam" id="PF07995">
    <property type="entry name" value="GSDH"/>
    <property type="match status" value="1"/>
</dbReference>
<dbReference type="PANTHER" id="PTHR19328">
    <property type="entry name" value="HEDGEHOG-INTERACTING PROTEIN"/>
    <property type="match status" value="1"/>
</dbReference>
<dbReference type="InterPro" id="IPR012938">
    <property type="entry name" value="Glc/Sorbosone_DH"/>
</dbReference>
<feature type="region of interest" description="Disordered" evidence="1">
    <location>
        <begin position="345"/>
        <end position="366"/>
    </location>
</feature>
<evidence type="ECO:0000313" key="3">
    <source>
        <dbReference type="EMBL" id="MFC4133285.1"/>
    </source>
</evidence>
<dbReference type="InterPro" id="IPR011042">
    <property type="entry name" value="6-blade_b-propeller_TolB-like"/>
</dbReference>
<proteinExistence type="predicted"/>
<name>A0ABV8LR78_9ACTN</name>
<dbReference type="PANTHER" id="PTHR19328:SF13">
    <property type="entry name" value="HIPL1 PROTEIN"/>
    <property type="match status" value="1"/>
</dbReference>
<evidence type="ECO:0000313" key="4">
    <source>
        <dbReference type="Proteomes" id="UP001595816"/>
    </source>
</evidence>
<feature type="region of interest" description="Disordered" evidence="1">
    <location>
        <begin position="22"/>
        <end position="45"/>
    </location>
</feature>
<dbReference type="InterPro" id="IPR011041">
    <property type="entry name" value="Quinoprot_gluc/sorb_DH_b-prop"/>
</dbReference>
<feature type="compositionally biased region" description="Basic and acidic residues" evidence="1">
    <location>
        <begin position="347"/>
        <end position="366"/>
    </location>
</feature>
<keyword evidence="4" id="KW-1185">Reference proteome</keyword>
<reference evidence="4" key="1">
    <citation type="journal article" date="2019" name="Int. J. Syst. Evol. Microbiol.">
        <title>The Global Catalogue of Microorganisms (GCM) 10K type strain sequencing project: providing services to taxonomists for standard genome sequencing and annotation.</title>
        <authorList>
            <consortium name="The Broad Institute Genomics Platform"/>
            <consortium name="The Broad Institute Genome Sequencing Center for Infectious Disease"/>
            <person name="Wu L."/>
            <person name="Ma J."/>
        </authorList>
    </citation>
    <scope>NUCLEOTIDE SEQUENCE [LARGE SCALE GENOMIC DNA]</scope>
    <source>
        <strain evidence="4">CGMCC 4.7289</strain>
    </source>
</reference>
<sequence length="366" mass="38655">MRRALALAIATVTVGAGLTGCSETRDPDSVAASAPTVPTSVESTKPPAVAGTTVLVDKLEVPWGVAFLPDGSALVTERDSGRILAVREGAATEVGKITESDSNGEGGLMGIAASPQYAQDKTLFLYYTTKQDNRIARWKVGERPQPIVTGIPISGIHNGGRLAFGPDGFLYAGTGDASHRGNSQDLKSLGGKILRMTADGKPAPGNPFGDSLVWSYGHRNVQGFAWDSGGHMWATEFGQNTWDEINRIEPGKNYGWPDVEGAAHDARFVDPIVAWKPEEASCSGATIVKDRLIAACLRGKRLWMLPLDGSAGTLAGPPVAGLVDEYGRLRHAALAPDGSIWVLTSNKDGRGEPESSDDRILRVSLG</sequence>
<dbReference type="EMBL" id="JBHSAY010000010">
    <property type="protein sequence ID" value="MFC4133285.1"/>
    <property type="molecule type" value="Genomic_DNA"/>
</dbReference>
<organism evidence="3 4">
    <name type="scientific">Hamadaea flava</name>
    <dbReference type="NCBI Taxonomy" id="1742688"/>
    <lineage>
        <taxon>Bacteria</taxon>
        <taxon>Bacillati</taxon>
        <taxon>Actinomycetota</taxon>
        <taxon>Actinomycetes</taxon>
        <taxon>Micromonosporales</taxon>
        <taxon>Micromonosporaceae</taxon>
        <taxon>Hamadaea</taxon>
    </lineage>
</organism>
<dbReference type="SUPFAM" id="SSF50952">
    <property type="entry name" value="Soluble quinoprotein glucose dehydrogenase"/>
    <property type="match status" value="1"/>
</dbReference>
<feature type="domain" description="Glucose/Sorbosone dehydrogenase" evidence="2">
    <location>
        <begin position="59"/>
        <end position="350"/>
    </location>
</feature>
<protein>
    <submittedName>
        <fullName evidence="3">PQQ-dependent sugar dehydrogenase</fullName>
    </submittedName>
</protein>
<evidence type="ECO:0000259" key="2">
    <source>
        <dbReference type="Pfam" id="PF07995"/>
    </source>
</evidence>
<dbReference type="RefSeq" id="WP_253760913.1">
    <property type="nucleotide sequence ID" value="NZ_JAMZDZ010000001.1"/>
</dbReference>
<evidence type="ECO:0000256" key="1">
    <source>
        <dbReference type="SAM" id="MobiDB-lite"/>
    </source>
</evidence>